<dbReference type="AlphaFoldDB" id="A0AAE0MJ83"/>
<proteinExistence type="predicted"/>
<dbReference type="EMBL" id="JAUEPP010000010">
    <property type="protein sequence ID" value="KAK3334502.1"/>
    <property type="molecule type" value="Genomic_DNA"/>
</dbReference>
<dbReference type="Proteomes" id="UP001278500">
    <property type="component" value="Unassembled WGS sequence"/>
</dbReference>
<keyword evidence="2" id="KW-1185">Reference proteome</keyword>
<reference evidence="1" key="1">
    <citation type="journal article" date="2023" name="Mol. Phylogenet. Evol.">
        <title>Genome-scale phylogeny and comparative genomics of the fungal order Sordariales.</title>
        <authorList>
            <person name="Hensen N."/>
            <person name="Bonometti L."/>
            <person name="Westerberg I."/>
            <person name="Brannstrom I.O."/>
            <person name="Guillou S."/>
            <person name="Cros-Aarteil S."/>
            <person name="Calhoun S."/>
            <person name="Haridas S."/>
            <person name="Kuo A."/>
            <person name="Mondo S."/>
            <person name="Pangilinan J."/>
            <person name="Riley R."/>
            <person name="LaButti K."/>
            <person name="Andreopoulos B."/>
            <person name="Lipzen A."/>
            <person name="Chen C."/>
            <person name="Yan M."/>
            <person name="Daum C."/>
            <person name="Ng V."/>
            <person name="Clum A."/>
            <person name="Steindorff A."/>
            <person name="Ohm R.A."/>
            <person name="Martin F."/>
            <person name="Silar P."/>
            <person name="Natvig D.O."/>
            <person name="Lalanne C."/>
            <person name="Gautier V."/>
            <person name="Ament-Velasquez S.L."/>
            <person name="Kruys A."/>
            <person name="Hutchinson M.I."/>
            <person name="Powell A.J."/>
            <person name="Barry K."/>
            <person name="Miller A.N."/>
            <person name="Grigoriev I.V."/>
            <person name="Debuchy R."/>
            <person name="Gladieux P."/>
            <person name="Hiltunen Thoren M."/>
            <person name="Johannesson H."/>
        </authorList>
    </citation>
    <scope>NUCLEOTIDE SEQUENCE</scope>
    <source>
        <strain evidence="1">CBS 560.94</strain>
    </source>
</reference>
<sequence>MVVRRSWPFSGNRTQPVVQLELSPLFTAAILSSSMIMFCSVAAKLCVHDPIPSHTGGEPSGDACISHHHYYIIGSRFMDSADMQCRMQSEAVVTVINNVLQYKAEWTLSPTSLWLSFSSPLEDWSNYSIPRVNNQQRYHLAPCHYVHYARYGYETEGGNE</sequence>
<dbReference type="GeneID" id="87868514"/>
<organism evidence="1 2">
    <name type="scientific">Neurospora tetraspora</name>
    <dbReference type="NCBI Taxonomy" id="94610"/>
    <lineage>
        <taxon>Eukaryota</taxon>
        <taxon>Fungi</taxon>
        <taxon>Dikarya</taxon>
        <taxon>Ascomycota</taxon>
        <taxon>Pezizomycotina</taxon>
        <taxon>Sordariomycetes</taxon>
        <taxon>Sordariomycetidae</taxon>
        <taxon>Sordariales</taxon>
        <taxon>Sordariaceae</taxon>
        <taxon>Neurospora</taxon>
    </lineage>
</organism>
<reference evidence="1" key="2">
    <citation type="submission" date="2023-06" db="EMBL/GenBank/DDBJ databases">
        <authorList>
            <consortium name="Lawrence Berkeley National Laboratory"/>
            <person name="Haridas S."/>
            <person name="Hensen N."/>
            <person name="Bonometti L."/>
            <person name="Westerberg I."/>
            <person name="Brannstrom I.O."/>
            <person name="Guillou S."/>
            <person name="Cros-Aarteil S."/>
            <person name="Calhoun S."/>
            <person name="Kuo A."/>
            <person name="Mondo S."/>
            <person name="Pangilinan J."/>
            <person name="Riley R."/>
            <person name="Labutti K."/>
            <person name="Andreopoulos B."/>
            <person name="Lipzen A."/>
            <person name="Chen C."/>
            <person name="Yanf M."/>
            <person name="Daum C."/>
            <person name="Ng V."/>
            <person name="Clum A."/>
            <person name="Steindorff A."/>
            <person name="Ohm R."/>
            <person name="Martin F."/>
            <person name="Silar P."/>
            <person name="Natvig D."/>
            <person name="Lalanne C."/>
            <person name="Gautier V."/>
            <person name="Ament-Velasquez S.L."/>
            <person name="Kruys A."/>
            <person name="Hutchinson M.I."/>
            <person name="Powell A.J."/>
            <person name="Barry K."/>
            <person name="Miller A.N."/>
            <person name="Grigoriev I.V."/>
            <person name="Debuchy R."/>
            <person name="Gladieux P."/>
            <person name="Thoren M.H."/>
            <person name="Johannesson H."/>
        </authorList>
    </citation>
    <scope>NUCLEOTIDE SEQUENCE</scope>
    <source>
        <strain evidence="1">CBS 560.94</strain>
    </source>
</reference>
<name>A0AAE0MJ83_9PEZI</name>
<dbReference type="RefSeq" id="XP_062676668.1">
    <property type="nucleotide sequence ID" value="XM_062831360.1"/>
</dbReference>
<evidence type="ECO:0000313" key="2">
    <source>
        <dbReference type="Proteomes" id="UP001278500"/>
    </source>
</evidence>
<comment type="caution">
    <text evidence="1">The sequence shown here is derived from an EMBL/GenBank/DDBJ whole genome shotgun (WGS) entry which is preliminary data.</text>
</comment>
<protein>
    <submittedName>
        <fullName evidence="1">Uncharacterized protein</fullName>
    </submittedName>
</protein>
<accession>A0AAE0MJ83</accession>
<gene>
    <name evidence="1" type="ORF">B0H65DRAFT_74703</name>
</gene>
<evidence type="ECO:0000313" key="1">
    <source>
        <dbReference type="EMBL" id="KAK3334502.1"/>
    </source>
</evidence>